<reference evidence="5 6" key="1">
    <citation type="submission" date="2019-07" db="EMBL/GenBank/DDBJ databases">
        <title>Whole genome shotgun sequence of Staphylococcus piscifermentans NBRC 109625.</title>
        <authorList>
            <person name="Hosoyama A."/>
            <person name="Uohara A."/>
            <person name="Ohji S."/>
            <person name="Ichikawa N."/>
        </authorList>
    </citation>
    <scope>NUCLEOTIDE SEQUENCE [LARGE SCALE GENOMIC DNA]</scope>
    <source>
        <strain evidence="5 6">NBRC 109625</strain>
    </source>
</reference>
<dbReference type="PANTHER" id="PTHR43673">
    <property type="entry name" value="NAD(P)H NITROREDUCTASE YDGI-RELATED"/>
    <property type="match status" value="1"/>
</dbReference>
<comment type="caution">
    <text evidence="5">The sequence shown here is derived from an EMBL/GenBank/DDBJ whole genome shotgun (WGS) entry which is preliminary data.</text>
</comment>
<dbReference type="SUPFAM" id="SSF55469">
    <property type="entry name" value="FMN-dependent nitroreductase-like"/>
    <property type="match status" value="1"/>
</dbReference>
<dbReference type="PANTHER" id="PTHR43673:SF10">
    <property type="entry name" value="NADH DEHYDROGENASE_NAD(P)H NITROREDUCTASE XCC3605-RELATED"/>
    <property type="match status" value="1"/>
</dbReference>
<comment type="cofactor">
    <cofactor evidence="1">
        <name>FMN</name>
        <dbReference type="ChEBI" id="CHEBI:58210"/>
    </cofactor>
</comment>
<sequence length="206" mass="23455">MENFTDILNGRKSVKGFDPEYKIPKEEMDEILAQAAKAPSSVNMQPWRVAVVQSDEAKDKLRPYIQFNTNQNDTSSAMLVIFGDLQCYEYADFIYESAVENGMMPEEVKDQMLPLVKDGYQNLAREQMNDIVKIDSSLMAMQLMLVAKQHGYDTNPIGGFDADQIGEVLGYPLDRYVPVMIVAIGKKAKEPRDSFRMPTEKFVEYQ</sequence>
<protein>
    <submittedName>
        <fullName evidence="5">NAD(P)H nitroreductase</fullName>
    </submittedName>
</protein>
<gene>
    <name evidence="5" type="ORF">SPI02_02730</name>
</gene>
<evidence type="ECO:0000256" key="2">
    <source>
        <dbReference type="ARBA" id="ARBA00007118"/>
    </source>
</evidence>
<keyword evidence="3" id="KW-0560">Oxidoreductase</keyword>
<evidence type="ECO:0000313" key="6">
    <source>
        <dbReference type="Proteomes" id="UP000321736"/>
    </source>
</evidence>
<dbReference type="EMBL" id="BKAR01000002">
    <property type="protein sequence ID" value="GEP83688.1"/>
    <property type="molecule type" value="Genomic_DNA"/>
</dbReference>
<evidence type="ECO:0000256" key="1">
    <source>
        <dbReference type="ARBA" id="ARBA00001917"/>
    </source>
</evidence>
<feature type="domain" description="Nitroreductase" evidence="4">
    <location>
        <begin position="10"/>
        <end position="186"/>
    </location>
</feature>
<name>A0A239TE88_9STAP</name>
<dbReference type="Proteomes" id="UP000321736">
    <property type="component" value="Unassembled WGS sequence"/>
</dbReference>
<dbReference type="Pfam" id="PF00881">
    <property type="entry name" value="Nitroreductase"/>
    <property type="match status" value="1"/>
</dbReference>
<dbReference type="AlphaFoldDB" id="A0A239TE88"/>
<accession>A0A239TE88</accession>
<dbReference type="RefSeq" id="WP_095102667.1">
    <property type="nucleotide sequence ID" value="NZ_BKAR01000002.1"/>
</dbReference>
<dbReference type="Gene3D" id="3.40.109.10">
    <property type="entry name" value="NADH Oxidase"/>
    <property type="match status" value="1"/>
</dbReference>
<dbReference type="InterPro" id="IPR000415">
    <property type="entry name" value="Nitroreductase-like"/>
</dbReference>
<evidence type="ECO:0000259" key="4">
    <source>
        <dbReference type="Pfam" id="PF00881"/>
    </source>
</evidence>
<keyword evidence="6" id="KW-1185">Reference proteome</keyword>
<evidence type="ECO:0000256" key="3">
    <source>
        <dbReference type="ARBA" id="ARBA00023002"/>
    </source>
</evidence>
<dbReference type="CDD" id="cd02137">
    <property type="entry name" value="MhqN-like"/>
    <property type="match status" value="1"/>
</dbReference>
<dbReference type="InterPro" id="IPR029479">
    <property type="entry name" value="Nitroreductase"/>
</dbReference>
<dbReference type="GO" id="GO:0016491">
    <property type="term" value="F:oxidoreductase activity"/>
    <property type="evidence" value="ECO:0007669"/>
    <property type="project" value="UniProtKB-KW"/>
</dbReference>
<dbReference type="OrthoDB" id="9782629at2"/>
<comment type="similarity">
    <text evidence="2">Belongs to the nitroreductase family.</text>
</comment>
<evidence type="ECO:0000313" key="5">
    <source>
        <dbReference type="EMBL" id="GEP83688.1"/>
    </source>
</evidence>
<proteinExistence type="inferred from homology"/>
<organism evidence="5 6">
    <name type="scientific">Staphylococcus piscifermentans</name>
    <dbReference type="NCBI Taxonomy" id="70258"/>
    <lineage>
        <taxon>Bacteria</taxon>
        <taxon>Bacillati</taxon>
        <taxon>Bacillota</taxon>
        <taxon>Bacilli</taxon>
        <taxon>Bacillales</taxon>
        <taxon>Staphylococcaceae</taxon>
        <taxon>Staphylococcus</taxon>
    </lineage>
</organism>